<dbReference type="EMBL" id="SNRY01003165">
    <property type="protein sequence ID" value="KAA6321967.1"/>
    <property type="molecule type" value="Genomic_DNA"/>
</dbReference>
<protein>
    <submittedName>
        <fullName evidence="1">Uncharacterized protein</fullName>
    </submittedName>
</protein>
<accession>A0A5J4QJD1</accession>
<proteinExistence type="predicted"/>
<evidence type="ECO:0000313" key="1">
    <source>
        <dbReference type="EMBL" id="KAA6321967.1"/>
    </source>
</evidence>
<sequence length="70" mass="8081">MTKEERIQVLVKALDNMPENVKSTYLKNFMRSEFKDDSDFEAYINGINGVKKAVPPSKEEIDEFAKILNL</sequence>
<gene>
    <name evidence="1" type="ORF">EZS27_028439</name>
</gene>
<organism evidence="1">
    <name type="scientific">termite gut metagenome</name>
    <dbReference type="NCBI Taxonomy" id="433724"/>
    <lineage>
        <taxon>unclassified sequences</taxon>
        <taxon>metagenomes</taxon>
        <taxon>organismal metagenomes</taxon>
    </lineage>
</organism>
<reference evidence="1" key="1">
    <citation type="submission" date="2019-03" db="EMBL/GenBank/DDBJ databases">
        <title>Single cell metagenomics reveals metabolic interactions within the superorganism composed of flagellate Streblomastix strix and complex community of Bacteroidetes bacteria on its surface.</title>
        <authorList>
            <person name="Treitli S.C."/>
            <person name="Kolisko M."/>
            <person name="Husnik F."/>
            <person name="Keeling P."/>
            <person name="Hampl V."/>
        </authorList>
    </citation>
    <scope>NUCLEOTIDE SEQUENCE</scope>
    <source>
        <strain evidence="1">STM</strain>
    </source>
</reference>
<dbReference type="AlphaFoldDB" id="A0A5J4QJD1"/>
<name>A0A5J4QJD1_9ZZZZ</name>
<comment type="caution">
    <text evidence="1">The sequence shown here is derived from an EMBL/GenBank/DDBJ whole genome shotgun (WGS) entry which is preliminary data.</text>
</comment>